<gene>
    <name evidence="3" type="ORF">M440DRAFT_1371298</name>
</gene>
<keyword evidence="4" id="KW-1185">Reference proteome</keyword>
<evidence type="ECO:0000256" key="1">
    <source>
        <dbReference type="SAM" id="MobiDB-lite"/>
    </source>
</evidence>
<keyword evidence="2" id="KW-0472">Membrane</keyword>
<feature type="transmembrane region" description="Helical" evidence="2">
    <location>
        <begin position="20"/>
        <end position="38"/>
    </location>
</feature>
<feature type="compositionally biased region" description="Polar residues" evidence="1">
    <location>
        <begin position="296"/>
        <end position="313"/>
    </location>
</feature>
<feature type="transmembrane region" description="Helical" evidence="2">
    <location>
        <begin position="216"/>
        <end position="239"/>
    </location>
</feature>
<proteinExistence type="predicted"/>
<dbReference type="PANTHER" id="PTHR38848:SF3">
    <property type="entry name" value="G-PROTEIN COUPLED RECEPTORS FAMILY 3 PROFILE DOMAIN-CONTAINING PROTEIN"/>
    <property type="match status" value="1"/>
</dbReference>
<evidence type="ECO:0000313" key="4">
    <source>
        <dbReference type="Proteomes" id="UP000240760"/>
    </source>
</evidence>
<protein>
    <submittedName>
        <fullName evidence="3">Uncharacterized protein</fullName>
    </submittedName>
</protein>
<dbReference type="Proteomes" id="UP000240760">
    <property type="component" value="Unassembled WGS sequence"/>
</dbReference>
<dbReference type="OrthoDB" id="3210850at2759"/>
<dbReference type="AlphaFoldDB" id="A0A2T4CCW9"/>
<feature type="transmembrane region" description="Helical" evidence="2">
    <location>
        <begin position="90"/>
        <end position="113"/>
    </location>
</feature>
<evidence type="ECO:0000313" key="3">
    <source>
        <dbReference type="EMBL" id="PTB79395.1"/>
    </source>
</evidence>
<dbReference type="PANTHER" id="PTHR38848">
    <property type="entry name" value="G-PROTEIN COUPLED RECEPTORS FAMILY 3 PROFILE DOMAIN-CONTAINING PROTEIN"/>
    <property type="match status" value="1"/>
</dbReference>
<accession>A0A2T4CCW9</accession>
<sequence>MASRTASQHEGARVPLPGQIISVTISLAATTVLTLFLTKRVVVIKAWRRLPPVVWLVFAIYVDSYAFVVATAVLQHSIGVNSSYGICEAAIILCLVCYVTTKVRWPAFIYLFLAEKAYIIRGATMPRLRSKLYLVNSLGMLTIYVAVVILNFVFRITAMEDGECIIGMKTAAMVPLISFDTVINVYLTIMFLIPLKKLYSFTNMPRTRANIRLRMAAFRTFCGAVCTLVSSIVNLSVLMALNGEPGWVCLMCCNCDILFSAVVVQWVTSKDNAGTVSSNSSGETRRSRDFGPGINRISTPSELHETPLSTLTDISLVPSRRRSPVTDNVDPHDSGSPDGGTDKVADKPSSAVLVTTTIESETRPRSYSFIGPPRESLRECGCSCLRSRRPSMAADGGLYSPQARIAAGGLHFPGEFGHKADAYYCQPSGPGETHSAA</sequence>
<reference evidence="3 4" key="1">
    <citation type="submission" date="2016-07" db="EMBL/GenBank/DDBJ databases">
        <title>Multiple horizontal gene transfer events from other fungi enriched the ability of initially mycotrophic Trichoderma (Ascomycota) to feed on dead plant biomass.</title>
        <authorList>
            <consortium name="DOE Joint Genome Institute"/>
            <person name="Aerts A."/>
            <person name="Atanasova L."/>
            <person name="Chenthamara K."/>
            <person name="Zhang J."/>
            <person name="Grujic M."/>
            <person name="Henrissat B."/>
            <person name="Kuo A."/>
            <person name="Salamov A."/>
            <person name="Lipzen A."/>
            <person name="Labutti K."/>
            <person name="Barry K."/>
            <person name="Miao Y."/>
            <person name="Rahimi M.J."/>
            <person name="Shen Q."/>
            <person name="Grigoriev I.V."/>
            <person name="Kubicek C.P."/>
            <person name="Druzhinina I.S."/>
        </authorList>
    </citation>
    <scope>NUCLEOTIDE SEQUENCE [LARGE SCALE GENOMIC DNA]</scope>
    <source>
        <strain evidence="3 4">ATCC 18648</strain>
    </source>
</reference>
<feature type="region of interest" description="Disordered" evidence="1">
    <location>
        <begin position="272"/>
        <end position="350"/>
    </location>
</feature>
<dbReference type="EMBL" id="KZ679128">
    <property type="protein sequence ID" value="PTB79395.1"/>
    <property type="molecule type" value="Genomic_DNA"/>
</dbReference>
<name>A0A2T4CCW9_TRILO</name>
<keyword evidence="2" id="KW-0812">Transmembrane</keyword>
<feature type="compositionally biased region" description="Basic and acidic residues" evidence="1">
    <location>
        <begin position="329"/>
        <end position="346"/>
    </location>
</feature>
<feature type="transmembrane region" description="Helical" evidence="2">
    <location>
        <begin position="50"/>
        <end position="70"/>
    </location>
</feature>
<feature type="compositionally biased region" description="Polar residues" evidence="1">
    <location>
        <begin position="272"/>
        <end position="282"/>
    </location>
</feature>
<evidence type="ECO:0000256" key="2">
    <source>
        <dbReference type="SAM" id="Phobius"/>
    </source>
</evidence>
<feature type="transmembrane region" description="Helical" evidence="2">
    <location>
        <begin position="174"/>
        <end position="195"/>
    </location>
</feature>
<feature type="transmembrane region" description="Helical" evidence="2">
    <location>
        <begin position="133"/>
        <end position="154"/>
    </location>
</feature>
<organism evidence="3 4">
    <name type="scientific">Trichoderma longibrachiatum ATCC 18648</name>
    <dbReference type="NCBI Taxonomy" id="983965"/>
    <lineage>
        <taxon>Eukaryota</taxon>
        <taxon>Fungi</taxon>
        <taxon>Dikarya</taxon>
        <taxon>Ascomycota</taxon>
        <taxon>Pezizomycotina</taxon>
        <taxon>Sordariomycetes</taxon>
        <taxon>Hypocreomycetidae</taxon>
        <taxon>Hypocreales</taxon>
        <taxon>Hypocreaceae</taxon>
        <taxon>Trichoderma</taxon>
    </lineage>
</organism>
<keyword evidence="2" id="KW-1133">Transmembrane helix</keyword>